<evidence type="ECO:0000259" key="2">
    <source>
        <dbReference type="Pfam" id="PF05170"/>
    </source>
</evidence>
<dbReference type="PANTHER" id="PTHR30441:SF9">
    <property type="entry name" value="ASMA FAMILY PROTEIN YHJG"/>
    <property type="match status" value="1"/>
</dbReference>
<protein>
    <submittedName>
        <fullName evidence="3">AsmA family protein</fullName>
    </submittedName>
</protein>
<feature type="transmembrane region" description="Helical" evidence="1">
    <location>
        <begin position="26"/>
        <end position="47"/>
    </location>
</feature>
<dbReference type="PANTHER" id="PTHR30441">
    <property type="entry name" value="DUF748 DOMAIN-CONTAINING PROTEIN"/>
    <property type="match status" value="1"/>
</dbReference>
<gene>
    <name evidence="3" type="ORF">PBT88_00405</name>
</gene>
<evidence type="ECO:0000313" key="4">
    <source>
        <dbReference type="Proteomes" id="UP001210865"/>
    </source>
</evidence>
<dbReference type="EMBL" id="CP115174">
    <property type="protein sequence ID" value="WBO22652.1"/>
    <property type="molecule type" value="Genomic_DNA"/>
</dbReference>
<dbReference type="Pfam" id="PF05170">
    <property type="entry name" value="AsmA"/>
    <property type="match status" value="1"/>
</dbReference>
<dbReference type="RefSeq" id="WP_270077294.1">
    <property type="nucleotide sequence ID" value="NZ_CP115174.1"/>
</dbReference>
<accession>A0ABY7NN46</accession>
<organism evidence="3 4">
    <name type="scientific">Sphingomonas abietis</name>
    <dbReference type="NCBI Taxonomy" id="3012344"/>
    <lineage>
        <taxon>Bacteria</taxon>
        <taxon>Pseudomonadati</taxon>
        <taxon>Pseudomonadota</taxon>
        <taxon>Alphaproteobacteria</taxon>
        <taxon>Sphingomonadales</taxon>
        <taxon>Sphingomonadaceae</taxon>
        <taxon>Sphingomonas</taxon>
    </lineage>
</organism>
<dbReference type="Proteomes" id="UP001210865">
    <property type="component" value="Chromosome"/>
</dbReference>
<name>A0ABY7NN46_9SPHN</name>
<keyword evidence="1" id="KW-0812">Transmembrane</keyword>
<dbReference type="InterPro" id="IPR052894">
    <property type="entry name" value="AsmA-related"/>
</dbReference>
<evidence type="ECO:0000256" key="1">
    <source>
        <dbReference type="SAM" id="Phobius"/>
    </source>
</evidence>
<dbReference type="InterPro" id="IPR007844">
    <property type="entry name" value="AsmA"/>
</dbReference>
<proteinExistence type="predicted"/>
<reference evidence="3 4" key="1">
    <citation type="submission" date="2022-12" db="EMBL/GenBank/DDBJ databases">
        <title>Sphingomonas abieness sp. nov., an endophytic bacterium isolated from Abies koreana.</title>
        <authorList>
            <person name="Jiang L."/>
            <person name="Lee J."/>
        </authorList>
    </citation>
    <scope>NUCLEOTIDE SEQUENCE [LARGE SCALE GENOMIC DNA]</scope>
    <source>
        <strain evidence="4">PAMB 00755</strain>
    </source>
</reference>
<keyword evidence="1" id="KW-1133">Transmembrane helix</keyword>
<evidence type="ECO:0000313" key="3">
    <source>
        <dbReference type="EMBL" id="WBO22652.1"/>
    </source>
</evidence>
<sequence length="705" mass="75195">MTMASPPAAEQHPVGSHRRWHRPVGYGLSVIAILIGLIVLAWAILFVTKGRFLKHRFESIASSLTERQVTVAGDFQLYLDPINVKFVADGLSVSNPGWASKPNFLTADHIDTRISTIRLIFGARHARWLNLTNAAIDAEWDKAHLHNTWTFGDPNKKGAPFQMPVIERAMAAGTTVRYRDPQMLLATDQRLDTIQSTGTSINNAIHFTGDGTLRGHPFTNTGALLSPNSTITLGKTQLELHALTGATHLDVAGTLPAATQIEGSDLNVAVRGPNARLLFDLLGVVIPDTRAYHFKSHLTKEGGDWKFAHLAGAFGDSDLAGQMTISLPHDRLRVDADIASRKVDIIDIGPFIGYDPTALAAKGPTAAATTQSKTDHPRILPDAPLRAEALKAFDAHVIYKVATIRAPHVPVSNVALTLDLDHNLLTLSPMTMDVSGGHLAADITLNARDPAVVTDYDIRLSPTPMGRLLAGWGVDESGTTGTIAARVKMHGTGDSVRKSLATSDGRIAIIIPAGDFWTRNVQLAEFDIGVFVQRLLQKKLKKPVHINCGLIAFTVKKGVAAADPILIDTDANVMTAKGGFSFQDESMNIQFRADAKKFSVFSGQSPVNIGGYFAAPKLGIVTPQLLARGGAAVALGLVATPFASVLAFVDPGDAKSAACGPILAAAPASAQRTTKGQDIKALGTKGTNGQKAAQPKKKKKILGIF</sequence>
<keyword evidence="1" id="KW-0472">Membrane</keyword>
<keyword evidence="4" id="KW-1185">Reference proteome</keyword>
<feature type="domain" description="AsmA" evidence="2">
    <location>
        <begin position="310"/>
        <end position="515"/>
    </location>
</feature>